<keyword evidence="2" id="KW-1185">Reference proteome</keyword>
<protein>
    <submittedName>
        <fullName evidence="1">Uncharacterized protein</fullName>
    </submittedName>
</protein>
<evidence type="ECO:0000313" key="2">
    <source>
        <dbReference type="Proteomes" id="UP000004980"/>
    </source>
</evidence>
<organism evidence="1 2">
    <name type="scientific">Paraburkholderia hospita</name>
    <dbReference type="NCBI Taxonomy" id="169430"/>
    <lineage>
        <taxon>Bacteria</taxon>
        <taxon>Pseudomonadati</taxon>
        <taxon>Pseudomonadota</taxon>
        <taxon>Betaproteobacteria</taxon>
        <taxon>Burkholderiales</taxon>
        <taxon>Burkholderiaceae</taxon>
        <taxon>Paraburkholderia</taxon>
    </lineage>
</organism>
<reference evidence="1 2" key="1">
    <citation type="journal article" date="2012" name="J. Bacteriol.">
        <title>Draft Genome Sequence of the Soil Bacterium Burkholderia terrae Strain BS001, Which Interacts with Fungal Surface Structures.</title>
        <authorList>
            <person name="Nazir R."/>
            <person name="Hansen M.A."/>
            <person name="Sorensen S."/>
            <person name="van Elsas J.D."/>
        </authorList>
    </citation>
    <scope>NUCLEOTIDE SEQUENCE [LARGE SCALE GENOMIC DNA]</scope>
    <source>
        <strain evidence="1 2">BS001</strain>
    </source>
</reference>
<comment type="caution">
    <text evidence="1">The sequence shown here is derived from an EMBL/GenBank/DDBJ whole genome shotgun (WGS) entry which is preliminary data.</text>
</comment>
<accession>A0ABN0FPC9</accession>
<dbReference type="Proteomes" id="UP000004980">
    <property type="component" value="Unassembled WGS sequence"/>
</dbReference>
<evidence type="ECO:0000313" key="1">
    <source>
        <dbReference type="EMBL" id="EIN00673.1"/>
    </source>
</evidence>
<gene>
    <name evidence="1" type="ORF">WQE_12386</name>
</gene>
<dbReference type="EMBL" id="AKAU01000076">
    <property type="protein sequence ID" value="EIN00673.1"/>
    <property type="molecule type" value="Genomic_DNA"/>
</dbReference>
<sequence length="108" mass="11894">MRVAGLLTGRFDKDAHIVEHEALDGTPAGLTVNNPRGPNTPAIALLFQNDLLDKYETLTGVAQADFGTRCNSKVVGALLIYERIRAVDELKPQDTYVIQFGEELLRLI</sequence>
<proteinExistence type="predicted"/>
<name>A0ABN0FPC9_9BURK</name>